<dbReference type="Gene3D" id="2.60.120.620">
    <property type="entry name" value="q2cbj1_9rhob like domain"/>
    <property type="match status" value="1"/>
</dbReference>
<evidence type="ECO:0000256" key="1">
    <source>
        <dbReference type="SAM" id="MobiDB-lite"/>
    </source>
</evidence>
<comment type="caution">
    <text evidence="3">The sequence shown here is derived from an EMBL/GenBank/DDBJ whole genome shotgun (WGS) entry which is preliminary data.</text>
</comment>
<organism evidence="3 4">
    <name type="scientific">Streptomyces cinnamoneus</name>
    <name type="common">Streptoverticillium cinnamoneum</name>
    <dbReference type="NCBI Taxonomy" id="53446"/>
    <lineage>
        <taxon>Bacteria</taxon>
        <taxon>Bacillati</taxon>
        <taxon>Actinomycetota</taxon>
        <taxon>Actinomycetes</taxon>
        <taxon>Kitasatosporales</taxon>
        <taxon>Streptomycetaceae</taxon>
        <taxon>Streptomyces</taxon>
        <taxon>Streptomyces cinnamoneus group</taxon>
    </lineage>
</organism>
<feature type="region of interest" description="Disordered" evidence="1">
    <location>
        <begin position="150"/>
        <end position="171"/>
    </location>
</feature>
<evidence type="ECO:0000259" key="2">
    <source>
        <dbReference type="Pfam" id="PF13640"/>
    </source>
</evidence>
<dbReference type="AlphaFoldDB" id="A0A918TGQ5"/>
<accession>A0A918TGQ5</accession>
<gene>
    <name evidence="3" type="ORF">GCM10010507_19330</name>
</gene>
<evidence type="ECO:0000313" key="4">
    <source>
        <dbReference type="Proteomes" id="UP000646244"/>
    </source>
</evidence>
<protein>
    <recommendedName>
        <fullName evidence="2">Prolyl 4-hydroxylase alpha subunit Fe(2+) 2OG dioxygenase domain-containing protein</fullName>
    </recommendedName>
</protein>
<dbReference type="InterPro" id="IPR044862">
    <property type="entry name" value="Pro_4_hyd_alph_FE2OG_OXY"/>
</dbReference>
<name>A0A918TGQ5_STRCJ</name>
<dbReference type="Pfam" id="PF13640">
    <property type="entry name" value="2OG-FeII_Oxy_3"/>
    <property type="match status" value="1"/>
</dbReference>
<feature type="domain" description="Prolyl 4-hydroxylase alpha subunit Fe(2+) 2OG dioxygenase" evidence="2">
    <location>
        <begin position="13"/>
        <end position="115"/>
    </location>
</feature>
<feature type="compositionally biased region" description="Low complexity" evidence="1">
    <location>
        <begin position="162"/>
        <end position="171"/>
    </location>
</feature>
<sequence length="171" mass="18704">MDAELTHTTTVMTAHGHGGYFTIHTDATKVPDPSTAVSAIYNLHRRPRGFTGGRLRLYDTAVRNGRAERADTYRTIEPDHDTIVFFPASAFHEVTASACPSGLFADHRFTLTTWISGTPQAQRQAARTPNGALRWITQAAESTRPLPGFARAHHGAAPTPLPETDTPLTWT</sequence>
<dbReference type="EMBL" id="BMVB01000005">
    <property type="protein sequence ID" value="GHC44449.1"/>
    <property type="molecule type" value="Genomic_DNA"/>
</dbReference>
<dbReference type="Proteomes" id="UP000646244">
    <property type="component" value="Unassembled WGS sequence"/>
</dbReference>
<reference evidence="3" key="1">
    <citation type="journal article" date="2014" name="Int. J. Syst. Evol. Microbiol.">
        <title>Complete genome sequence of Corynebacterium casei LMG S-19264T (=DSM 44701T), isolated from a smear-ripened cheese.</title>
        <authorList>
            <consortium name="US DOE Joint Genome Institute (JGI-PGF)"/>
            <person name="Walter F."/>
            <person name="Albersmeier A."/>
            <person name="Kalinowski J."/>
            <person name="Ruckert C."/>
        </authorList>
    </citation>
    <scope>NUCLEOTIDE SEQUENCE</scope>
    <source>
        <strain evidence="3">JCM 4633</strain>
    </source>
</reference>
<reference evidence="3" key="2">
    <citation type="submission" date="2020-09" db="EMBL/GenBank/DDBJ databases">
        <authorList>
            <person name="Sun Q."/>
            <person name="Ohkuma M."/>
        </authorList>
    </citation>
    <scope>NUCLEOTIDE SEQUENCE</scope>
    <source>
        <strain evidence="3">JCM 4633</strain>
    </source>
</reference>
<proteinExistence type="predicted"/>
<dbReference type="RefSeq" id="WP_190109275.1">
    <property type="nucleotide sequence ID" value="NZ_BMVB01000005.1"/>
</dbReference>
<evidence type="ECO:0000313" key="3">
    <source>
        <dbReference type="EMBL" id="GHC44449.1"/>
    </source>
</evidence>